<dbReference type="InterPro" id="IPR036390">
    <property type="entry name" value="WH_DNA-bd_sf"/>
</dbReference>
<reference evidence="3" key="1">
    <citation type="journal article" date="2014" name="Int. J. Syst. Evol. Microbiol.">
        <title>Complete genome sequence of Corynebacterium casei LMG S-19264T (=DSM 44701T), isolated from a smear-ripened cheese.</title>
        <authorList>
            <consortium name="US DOE Joint Genome Institute (JGI-PGF)"/>
            <person name="Walter F."/>
            <person name="Albersmeier A."/>
            <person name="Kalinowski J."/>
            <person name="Ruckert C."/>
        </authorList>
    </citation>
    <scope>NUCLEOTIDE SEQUENCE</scope>
    <source>
        <strain evidence="3">JCM 11219</strain>
    </source>
</reference>
<reference evidence="5" key="3">
    <citation type="submission" date="2022-09" db="EMBL/GenBank/DDBJ databases">
        <title>Complete genome sequence of Vulcanisaeta souniana.</title>
        <authorList>
            <person name="Kato S."/>
            <person name="Itoh T."/>
            <person name="Ohkuma M."/>
        </authorList>
    </citation>
    <scope>NUCLEOTIDE SEQUENCE [LARGE SCALE GENOMIC DNA]</scope>
    <source>
        <strain evidence="5">JCM 11219</strain>
    </source>
</reference>
<dbReference type="RefSeq" id="WP_229709870.1">
    <property type="nucleotide sequence ID" value="NZ_AP026830.1"/>
</dbReference>
<proteinExistence type="predicted"/>
<evidence type="ECO:0000313" key="5">
    <source>
        <dbReference type="Proteomes" id="UP001060771"/>
    </source>
</evidence>
<evidence type="ECO:0000313" key="2">
    <source>
        <dbReference type="EMBL" id="BDR92822.1"/>
    </source>
</evidence>
<sequence>MMVVSELLKDLIIPFLALLVGKMSDDDLANNDRMSDNTPSDGVIHTCPMYARIRWLLVESRGGPIRSKILLLLRERPTNINRIAKELNMDYKTIKHHLELLEKNGLVQRLGLKYGDVYFINDNAYKHWDELYVLVKESLKLDSNSR</sequence>
<feature type="domain" description="HTH arsR-type" evidence="1">
    <location>
        <begin position="61"/>
        <end position="134"/>
    </location>
</feature>
<dbReference type="AlphaFoldDB" id="A0A830E952"/>
<evidence type="ECO:0000259" key="1">
    <source>
        <dbReference type="SMART" id="SM00418"/>
    </source>
</evidence>
<dbReference type="GeneID" id="76207454"/>
<protein>
    <recommendedName>
        <fullName evidence="1">HTH arsR-type domain-containing protein</fullName>
    </recommendedName>
</protein>
<dbReference type="InterPro" id="IPR036388">
    <property type="entry name" value="WH-like_DNA-bd_sf"/>
</dbReference>
<reference evidence="2" key="4">
    <citation type="journal article" date="2023" name="Microbiol. Resour. Announc.">
        <title>Complete Genome Sequence of Vulcanisaeta souniana Strain IC-059, a Hyperthermophilic Archaeon Isolated from Hot Spring Water in Japan.</title>
        <authorList>
            <person name="Kato S."/>
            <person name="Itoh T."/>
            <person name="Wu L."/>
            <person name="Ma J."/>
            <person name="Ohkuma M."/>
        </authorList>
    </citation>
    <scope>NUCLEOTIDE SEQUENCE</scope>
    <source>
        <strain evidence="2">JCM 11219</strain>
    </source>
</reference>
<dbReference type="SMART" id="SM00418">
    <property type="entry name" value="HTH_ARSR"/>
    <property type="match status" value="1"/>
</dbReference>
<name>A0A830E952_9CREN</name>
<dbReference type="CDD" id="cd00090">
    <property type="entry name" value="HTH_ARSR"/>
    <property type="match status" value="1"/>
</dbReference>
<dbReference type="PANTHER" id="PTHR38600:SF1">
    <property type="entry name" value="TRANSCRIPTIONAL REGULATORY PROTEIN"/>
    <property type="match status" value="1"/>
</dbReference>
<dbReference type="PANTHER" id="PTHR38600">
    <property type="entry name" value="TRANSCRIPTIONAL REGULATORY PROTEIN"/>
    <property type="match status" value="1"/>
</dbReference>
<evidence type="ECO:0000313" key="3">
    <source>
        <dbReference type="EMBL" id="GGI81865.1"/>
    </source>
</evidence>
<reference evidence="3" key="2">
    <citation type="submission" date="2020-09" db="EMBL/GenBank/DDBJ databases">
        <authorList>
            <person name="Sun Q."/>
            <person name="Ohkuma M."/>
        </authorList>
    </citation>
    <scope>NUCLEOTIDE SEQUENCE</scope>
    <source>
        <strain evidence="3">JCM 11219</strain>
    </source>
</reference>
<dbReference type="InterPro" id="IPR001845">
    <property type="entry name" value="HTH_ArsR_DNA-bd_dom"/>
</dbReference>
<dbReference type="Gene3D" id="1.10.10.10">
    <property type="entry name" value="Winged helix-like DNA-binding domain superfamily/Winged helix DNA-binding domain"/>
    <property type="match status" value="1"/>
</dbReference>
<dbReference type="GO" id="GO:0003700">
    <property type="term" value="F:DNA-binding transcription factor activity"/>
    <property type="evidence" value="ECO:0007669"/>
    <property type="project" value="InterPro"/>
</dbReference>
<dbReference type="Proteomes" id="UP000657075">
    <property type="component" value="Unassembled WGS sequence"/>
</dbReference>
<dbReference type="Pfam" id="PF01022">
    <property type="entry name" value="HTH_5"/>
    <property type="match status" value="1"/>
</dbReference>
<dbReference type="InterPro" id="IPR011991">
    <property type="entry name" value="ArsR-like_HTH"/>
</dbReference>
<organism evidence="3 4">
    <name type="scientific">Vulcanisaeta souniana JCM 11219</name>
    <dbReference type="NCBI Taxonomy" id="1293586"/>
    <lineage>
        <taxon>Archaea</taxon>
        <taxon>Thermoproteota</taxon>
        <taxon>Thermoprotei</taxon>
        <taxon>Thermoproteales</taxon>
        <taxon>Thermoproteaceae</taxon>
        <taxon>Vulcanisaeta</taxon>
    </lineage>
</organism>
<dbReference type="Proteomes" id="UP001060771">
    <property type="component" value="Chromosome"/>
</dbReference>
<gene>
    <name evidence="3" type="ORF">GCM10007112_18250</name>
    <name evidence="2" type="ORF">Vsou_19150</name>
</gene>
<dbReference type="EMBL" id="AP026830">
    <property type="protein sequence ID" value="BDR92822.1"/>
    <property type="molecule type" value="Genomic_DNA"/>
</dbReference>
<dbReference type="EMBL" id="BMNM01000008">
    <property type="protein sequence ID" value="GGI81865.1"/>
    <property type="molecule type" value="Genomic_DNA"/>
</dbReference>
<dbReference type="SUPFAM" id="SSF46785">
    <property type="entry name" value="Winged helix' DNA-binding domain"/>
    <property type="match status" value="1"/>
</dbReference>
<evidence type="ECO:0000313" key="4">
    <source>
        <dbReference type="Proteomes" id="UP000657075"/>
    </source>
</evidence>
<accession>A0A830E952</accession>
<keyword evidence="5" id="KW-1185">Reference proteome</keyword>